<evidence type="ECO:0000256" key="7">
    <source>
        <dbReference type="ARBA" id="ARBA00023004"/>
    </source>
</evidence>
<evidence type="ECO:0000256" key="6">
    <source>
        <dbReference type="ARBA" id="ARBA00023002"/>
    </source>
</evidence>
<comment type="pathway">
    <text evidence="2">Secondary metabolite biosynthesis.</text>
</comment>
<comment type="cofactor">
    <cofactor evidence="1 9">
        <name>heme</name>
        <dbReference type="ChEBI" id="CHEBI:30413"/>
    </cofactor>
</comment>
<dbReference type="PANTHER" id="PTHR46300:SF1">
    <property type="entry name" value="P450, PUTATIVE (EUROFUNG)-RELATED"/>
    <property type="match status" value="1"/>
</dbReference>
<accession>A0A8H5CJU2</accession>
<feature type="binding site" description="axial binding residue" evidence="9">
    <location>
        <position position="458"/>
    </location>
    <ligand>
        <name>heme</name>
        <dbReference type="ChEBI" id="CHEBI:30413"/>
    </ligand>
    <ligandPart>
        <name>Fe</name>
        <dbReference type="ChEBI" id="CHEBI:18248"/>
    </ligandPart>
</feature>
<name>A0A8H5CJU2_9AGAR</name>
<evidence type="ECO:0000313" key="11">
    <source>
        <dbReference type="EMBL" id="KAF5343067.1"/>
    </source>
</evidence>
<protein>
    <recommendedName>
        <fullName evidence="13">Cytochrome P450</fullName>
    </recommendedName>
</protein>
<reference evidence="11 12" key="1">
    <citation type="journal article" date="2020" name="ISME J.">
        <title>Uncovering the hidden diversity of litter-decomposition mechanisms in mushroom-forming fungi.</title>
        <authorList>
            <person name="Floudas D."/>
            <person name="Bentzer J."/>
            <person name="Ahren D."/>
            <person name="Johansson T."/>
            <person name="Persson P."/>
            <person name="Tunlid A."/>
        </authorList>
    </citation>
    <scope>NUCLEOTIDE SEQUENCE [LARGE SCALE GENOMIC DNA]</scope>
    <source>
        <strain evidence="11 12">CBS 291.85</strain>
    </source>
</reference>
<comment type="similarity">
    <text evidence="3 10">Belongs to the cytochrome P450 family.</text>
</comment>
<dbReference type="PRINTS" id="PR00463">
    <property type="entry name" value="EP450I"/>
</dbReference>
<dbReference type="PROSITE" id="PS00086">
    <property type="entry name" value="CYTOCHROME_P450"/>
    <property type="match status" value="1"/>
</dbReference>
<dbReference type="GO" id="GO:0005506">
    <property type="term" value="F:iron ion binding"/>
    <property type="evidence" value="ECO:0007669"/>
    <property type="project" value="InterPro"/>
</dbReference>
<dbReference type="PRINTS" id="PR00385">
    <property type="entry name" value="P450"/>
</dbReference>
<dbReference type="InterPro" id="IPR002401">
    <property type="entry name" value="Cyt_P450_E_grp-I"/>
</dbReference>
<keyword evidence="5 9" id="KW-0479">Metal-binding</keyword>
<dbReference type="Proteomes" id="UP000559256">
    <property type="component" value="Unassembled WGS sequence"/>
</dbReference>
<gene>
    <name evidence="11" type="ORF">D9758_011141</name>
</gene>
<keyword evidence="4 9" id="KW-0349">Heme</keyword>
<evidence type="ECO:0000256" key="8">
    <source>
        <dbReference type="ARBA" id="ARBA00023033"/>
    </source>
</evidence>
<evidence type="ECO:0008006" key="13">
    <source>
        <dbReference type="Google" id="ProtNLM"/>
    </source>
</evidence>
<dbReference type="OrthoDB" id="2789670at2759"/>
<evidence type="ECO:0000256" key="9">
    <source>
        <dbReference type="PIRSR" id="PIRSR602401-1"/>
    </source>
</evidence>
<organism evidence="11 12">
    <name type="scientific">Tetrapyrgos nigripes</name>
    <dbReference type="NCBI Taxonomy" id="182062"/>
    <lineage>
        <taxon>Eukaryota</taxon>
        <taxon>Fungi</taxon>
        <taxon>Dikarya</taxon>
        <taxon>Basidiomycota</taxon>
        <taxon>Agaricomycotina</taxon>
        <taxon>Agaricomycetes</taxon>
        <taxon>Agaricomycetidae</taxon>
        <taxon>Agaricales</taxon>
        <taxon>Marasmiineae</taxon>
        <taxon>Marasmiaceae</taxon>
        <taxon>Tetrapyrgos</taxon>
    </lineage>
</organism>
<keyword evidence="8 10" id="KW-0503">Monooxygenase</keyword>
<keyword evidence="12" id="KW-1185">Reference proteome</keyword>
<dbReference type="SUPFAM" id="SSF48264">
    <property type="entry name" value="Cytochrome P450"/>
    <property type="match status" value="1"/>
</dbReference>
<comment type="caution">
    <text evidence="11">The sequence shown here is derived from an EMBL/GenBank/DDBJ whole genome shotgun (WGS) entry which is preliminary data.</text>
</comment>
<evidence type="ECO:0000313" key="12">
    <source>
        <dbReference type="Proteomes" id="UP000559256"/>
    </source>
</evidence>
<dbReference type="PANTHER" id="PTHR46300">
    <property type="entry name" value="P450, PUTATIVE (EUROFUNG)-RELATED-RELATED"/>
    <property type="match status" value="1"/>
</dbReference>
<evidence type="ECO:0000256" key="10">
    <source>
        <dbReference type="RuleBase" id="RU000461"/>
    </source>
</evidence>
<proteinExistence type="inferred from homology"/>
<evidence type="ECO:0000256" key="4">
    <source>
        <dbReference type="ARBA" id="ARBA00022617"/>
    </source>
</evidence>
<evidence type="ECO:0000256" key="1">
    <source>
        <dbReference type="ARBA" id="ARBA00001971"/>
    </source>
</evidence>
<dbReference type="GO" id="GO:0016705">
    <property type="term" value="F:oxidoreductase activity, acting on paired donors, with incorporation or reduction of molecular oxygen"/>
    <property type="evidence" value="ECO:0007669"/>
    <property type="project" value="InterPro"/>
</dbReference>
<dbReference type="InterPro" id="IPR050364">
    <property type="entry name" value="Cytochrome_P450_fung"/>
</dbReference>
<dbReference type="GO" id="GO:0004497">
    <property type="term" value="F:monooxygenase activity"/>
    <property type="evidence" value="ECO:0007669"/>
    <property type="project" value="UniProtKB-KW"/>
</dbReference>
<keyword evidence="7 9" id="KW-0408">Iron</keyword>
<evidence type="ECO:0000256" key="2">
    <source>
        <dbReference type="ARBA" id="ARBA00005179"/>
    </source>
</evidence>
<dbReference type="EMBL" id="JAACJM010000150">
    <property type="protein sequence ID" value="KAF5343067.1"/>
    <property type="molecule type" value="Genomic_DNA"/>
</dbReference>
<dbReference type="AlphaFoldDB" id="A0A8H5CJU2"/>
<dbReference type="Gene3D" id="1.10.630.10">
    <property type="entry name" value="Cytochrome P450"/>
    <property type="match status" value="1"/>
</dbReference>
<dbReference type="Pfam" id="PF00067">
    <property type="entry name" value="p450"/>
    <property type="match status" value="1"/>
</dbReference>
<dbReference type="InterPro" id="IPR001128">
    <property type="entry name" value="Cyt_P450"/>
</dbReference>
<keyword evidence="6 10" id="KW-0560">Oxidoreductase</keyword>
<evidence type="ECO:0000256" key="3">
    <source>
        <dbReference type="ARBA" id="ARBA00010617"/>
    </source>
</evidence>
<dbReference type="InterPro" id="IPR036396">
    <property type="entry name" value="Cyt_P450_sf"/>
</dbReference>
<sequence length="534" mass="60082">MDFPVIPGSWQALGLVTLITLSVHLFFQPKHNLPPGPKGLPLLGNLFQLPQFQWLRFTEWKEEFGPIFSLNLAGQTVIVLNSHKVTADLLGTSIHAPDIRVFLMIVTPDRRSAVYSDRPRFIMAGEILTGKIFIAFSGYGELWRKLRKASHEGLNVRASEVYQPSQEKEAAVLVDNMLKDPISWDDHLKRSAASTILTAVYGMDPIKTKDDPLITRINDLMHRLVRATLPGSFLVDIFPVMKHLPEAIAPWKKEGMEWHRKDTVMFQEFMDGVRKQVNAGEAKPSFAAGLIEKKKTHQLSTKEESWLAGTMFGAGAETTAAALSVFILAMRLYPNVMKKAQAEIDAVVGRDRLPTFEDRKNLPYIRAIVKEVLRWRPVGPLGLPRRAMKDDFYEGYFIPKGSLVIANVWAMNRDPAIFPDYDEFRPERFLDKTGTLEIVPPDTHNQGHVTFGFGRRICIGLNIANQALFIDIASLLWAASIEAAYDETGAEIIPSRTECVDEGLVVRPVPFHCKIAPRSEDVDAMLAMAKKKIW</sequence>
<dbReference type="GO" id="GO:0020037">
    <property type="term" value="F:heme binding"/>
    <property type="evidence" value="ECO:0007669"/>
    <property type="project" value="InterPro"/>
</dbReference>
<dbReference type="CDD" id="cd11065">
    <property type="entry name" value="CYP64-like"/>
    <property type="match status" value="1"/>
</dbReference>
<dbReference type="InterPro" id="IPR017972">
    <property type="entry name" value="Cyt_P450_CS"/>
</dbReference>
<evidence type="ECO:0000256" key="5">
    <source>
        <dbReference type="ARBA" id="ARBA00022723"/>
    </source>
</evidence>